<dbReference type="EMBL" id="OUNC01000001">
    <property type="protein sequence ID" value="SPP25759.1"/>
    <property type="molecule type" value="Genomic_DNA"/>
</dbReference>
<keyword evidence="4" id="KW-1185">Reference proteome</keyword>
<dbReference type="RefSeq" id="WP_069120847.1">
    <property type="nucleotide sequence ID" value="NZ_CP023483.1"/>
</dbReference>
<gene>
    <name evidence="3" type="ORF">BTBSAS_10123</name>
    <name evidence="2" type="ORF">CNY62_08420</name>
</gene>
<evidence type="ECO:0000313" key="2">
    <source>
        <dbReference type="EMBL" id="ATF26401.1"/>
    </source>
</evidence>
<evidence type="ECO:0000313" key="5">
    <source>
        <dbReference type="Proteomes" id="UP000270190"/>
    </source>
</evidence>
<reference evidence="5" key="3">
    <citation type="submission" date="2018-04" db="EMBL/GenBank/DDBJ databases">
        <authorList>
            <person name="Illikoud N."/>
        </authorList>
    </citation>
    <scope>NUCLEOTIDE SEQUENCE [LARGE SCALE GENOMIC DNA]</scope>
</reference>
<dbReference type="AlphaFoldDB" id="A0A1D2LX34"/>
<name>A0A1D2LX34_BROTH</name>
<dbReference type="Proteomes" id="UP000270190">
    <property type="component" value="Unassembled WGS sequence"/>
</dbReference>
<dbReference type="GO" id="GO:0003677">
    <property type="term" value="F:DNA binding"/>
    <property type="evidence" value="ECO:0007669"/>
    <property type="project" value="InterPro"/>
</dbReference>
<proteinExistence type="predicted"/>
<feature type="domain" description="HTH cro/C1-type" evidence="1">
    <location>
        <begin position="6"/>
        <end position="61"/>
    </location>
</feature>
<dbReference type="InterPro" id="IPR010982">
    <property type="entry name" value="Lambda_DNA-bd_dom_sf"/>
</dbReference>
<dbReference type="Pfam" id="PF13443">
    <property type="entry name" value="HTH_26"/>
    <property type="match status" value="1"/>
</dbReference>
<dbReference type="OrthoDB" id="2899891at2"/>
<accession>A0A1D2LX34</accession>
<organism evidence="2 4">
    <name type="scientific">Brochothrix thermosphacta</name>
    <name type="common">Microbacterium thermosphactum</name>
    <dbReference type="NCBI Taxonomy" id="2756"/>
    <lineage>
        <taxon>Bacteria</taxon>
        <taxon>Bacillati</taxon>
        <taxon>Bacillota</taxon>
        <taxon>Bacilli</taxon>
        <taxon>Bacillales</taxon>
        <taxon>Listeriaceae</taxon>
        <taxon>Brochothrix</taxon>
    </lineage>
</organism>
<dbReference type="SMART" id="SM00530">
    <property type="entry name" value="HTH_XRE"/>
    <property type="match status" value="1"/>
</dbReference>
<evidence type="ECO:0000313" key="4">
    <source>
        <dbReference type="Proteomes" id="UP000243591"/>
    </source>
</evidence>
<evidence type="ECO:0000259" key="1">
    <source>
        <dbReference type="PROSITE" id="PS50943"/>
    </source>
</evidence>
<reference evidence="3" key="2">
    <citation type="submission" date="2018-04" db="EMBL/GenBank/DDBJ databases">
        <authorList>
            <person name="Go L.Y."/>
            <person name="Mitchell J.A."/>
        </authorList>
    </citation>
    <scope>NUCLEOTIDE SEQUENCE</scope>
    <source>
        <strain evidence="3">BSAS1 3</strain>
    </source>
</reference>
<sequence length="202" mass="23130">MIANNLAALLAERKIKITRLAKETGISRSTLTSIAQNDTKMIQLEVINQICMYLEITPEDFFVFVPIDVKITHEISNLQAGIEKGLLNFEFELDLFFDFITKKGTDTFEVAKTVSSKHILHTDEGTSVRLIIDMKDNSALFAEYERAIPTALRWNYMDILNSELSTSLSEALLDYFSQYFDVQDIILNTDFEFKITVFAMPF</sequence>
<reference evidence="2 4" key="1">
    <citation type="submission" date="2017-09" db="EMBL/GenBank/DDBJ databases">
        <title>Complete Genome Sequences of Two Strains of the Meat Spoilage Bacterium Brochothrix thermosphacta Isolated from Ground Chicken.</title>
        <authorList>
            <person name="Paoli G.C."/>
            <person name="Wijey C."/>
            <person name="Chen C.-Y."/>
            <person name="Nguyen L."/>
            <person name="Yan X."/>
            <person name="Irwin P.L."/>
        </authorList>
    </citation>
    <scope>NUCLEOTIDE SEQUENCE [LARGE SCALE GENOMIC DNA]</scope>
    <source>
        <strain evidence="2 4">BI</strain>
    </source>
</reference>
<dbReference type="Gene3D" id="1.10.260.40">
    <property type="entry name" value="lambda repressor-like DNA-binding domains"/>
    <property type="match status" value="1"/>
</dbReference>
<protein>
    <recommendedName>
        <fullName evidence="1">HTH cro/C1-type domain-containing protein</fullName>
    </recommendedName>
</protein>
<dbReference type="InterPro" id="IPR001387">
    <property type="entry name" value="Cro/C1-type_HTH"/>
</dbReference>
<dbReference type="SUPFAM" id="SSF47413">
    <property type="entry name" value="lambda repressor-like DNA-binding domains"/>
    <property type="match status" value="1"/>
</dbReference>
<dbReference type="Proteomes" id="UP000243591">
    <property type="component" value="Chromosome"/>
</dbReference>
<evidence type="ECO:0000313" key="3">
    <source>
        <dbReference type="EMBL" id="SPP25759.1"/>
    </source>
</evidence>
<dbReference type="CDD" id="cd00093">
    <property type="entry name" value="HTH_XRE"/>
    <property type="match status" value="1"/>
</dbReference>
<dbReference type="EMBL" id="CP023483">
    <property type="protein sequence ID" value="ATF26401.1"/>
    <property type="molecule type" value="Genomic_DNA"/>
</dbReference>
<dbReference type="KEGG" id="bths:CNY62_08420"/>
<dbReference type="PROSITE" id="PS50943">
    <property type="entry name" value="HTH_CROC1"/>
    <property type="match status" value="1"/>
</dbReference>